<gene>
    <name evidence="3" type="ORF">EV141_2434</name>
</gene>
<dbReference type="PANTHER" id="PTHR30486">
    <property type="entry name" value="TWITCHING MOTILITY PROTEIN PILT"/>
    <property type="match status" value="1"/>
</dbReference>
<dbReference type="Gene3D" id="3.30.450.380">
    <property type="match status" value="1"/>
</dbReference>
<evidence type="ECO:0000313" key="3">
    <source>
        <dbReference type="EMBL" id="RZS53486.1"/>
    </source>
</evidence>
<reference evidence="3 4" key="1">
    <citation type="journal article" date="2015" name="Stand. Genomic Sci.">
        <title>Genomic Encyclopedia of Bacterial and Archaeal Type Strains, Phase III: the genomes of soil and plant-associated and newly described type strains.</title>
        <authorList>
            <person name="Whitman W.B."/>
            <person name="Woyke T."/>
            <person name="Klenk H.P."/>
            <person name="Zhou Y."/>
            <person name="Lilburn T.G."/>
            <person name="Beck B.J."/>
            <person name="De Vos P."/>
            <person name="Vandamme P."/>
            <person name="Eisen J.A."/>
            <person name="Garrity G."/>
            <person name="Hugenholtz P."/>
            <person name="Kyrpides N.C."/>
        </authorList>
    </citation>
    <scope>NUCLEOTIDE SEQUENCE [LARGE SCALE GENOMIC DNA]</scope>
    <source>
        <strain evidence="3 4">CV2</strain>
    </source>
</reference>
<dbReference type="CDD" id="cd01130">
    <property type="entry name" value="VirB11-like_ATPase"/>
    <property type="match status" value="1"/>
</dbReference>
<evidence type="ECO:0000313" key="4">
    <source>
        <dbReference type="Proteomes" id="UP000293519"/>
    </source>
</evidence>
<name>A0A4Q7LG83_9MICO</name>
<protein>
    <submittedName>
        <fullName evidence="3">Pilus assembly protein CpaF</fullName>
    </submittedName>
</protein>
<evidence type="ECO:0000259" key="2">
    <source>
        <dbReference type="Pfam" id="PF00437"/>
    </source>
</evidence>
<organism evidence="3 4">
    <name type="scientific">Microcella putealis</name>
    <dbReference type="NCBI Taxonomy" id="337005"/>
    <lineage>
        <taxon>Bacteria</taxon>
        <taxon>Bacillati</taxon>
        <taxon>Actinomycetota</taxon>
        <taxon>Actinomycetes</taxon>
        <taxon>Micrococcales</taxon>
        <taxon>Microbacteriaceae</taxon>
        <taxon>Microcella</taxon>
    </lineage>
</organism>
<dbReference type="GO" id="GO:0016887">
    <property type="term" value="F:ATP hydrolysis activity"/>
    <property type="evidence" value="ECO:0007669"/>
    <property type="project" value="InterPro"/>
</dbReference>
<dbReference type="PANTHER" id="PTHR30486:SF6">
    <property type="entry name" value="TYPE IV PILUS RETRACTATION ATPASE PILT"/>
    <property type="match status" value="1"/>
</dbReference>
<dbReference type="Pfam" id="PF00437">
    <property type="entry name" value="T2SSE"/>
    <property type="match status" value="1"/>
</dbReference>
<dbReference type="Proteomes" id="UP000293519">
    <property type="component" value="Unassembled WGS sequence"/>
</dbReference>
<feature type="domain" description="Bacterial type II secretion system protein E" evidence="2">
    <location>
        <begin position="27"/>
        <end position="279"/>
    </location>
</feature>
<sequence length="331" mass="34674">MPGYAGDTAGLSRRRRELNAALVDALGPLAPLAVDARVTDIFVTADGRVHVDRGHGAVTIERLRFEPEAAQDLVVHLIALGGRHIDEASPCCDVRLGDGLRAHGVLPPISAGGALLSLRLPRPDIGALDDLALPDDAVAALRRALAARQTMLITGATGSGKTTLLSAWLSAADPGDRIVVLEDVAEARIHHPHVVALEARQPNLEGAGGVDLARLVREALRMRPDRLVVGECRGAEVREFLAALNTGHRGGAGTLHANGLADVAARLEAVGMLAGLAPTALARQAVSGIDLIAHLDRTPDGARRVSFGRVEVDARDRLRAHPLLPDEVAAP</sequence>
<dbReference type="InterPro" id="IPR027417">
    <property type="entry name" value="P-loop_NTPase"/>
</dbReference>
<dbReference type="SUPFAM" id="SSF52540">
    <property type="entry name" value="P-loop containing nucleoside triphosphate hydrolases"/>
    <property type="match status" value="1"/>
</dbReference>
<comment type="caution">
    <text evidence="3">The sequence shown here is derived from an EMBL/GenBank/DDBJ whole genome shotgun (WGS) entry which is preliminary data.</text>
</comment>
<accession>A0A4Q7LG83</accession>
<dbReference type="Gene3D" id="3.40.50.300">
    <property type="entry name" value="P-loop containing nucleotide triphosphate hydrolases"/>
    <property type="match status" value="1"/>
</dbReference>
<evidence type="ECO:0000256" key="1">
    <source>
        <dbReference type="ARBA" id="ARBA00006611"/>
    </source>
</evidence>
<comment type="similarity">
    <text evidence="1">Belongs to the GSP E family.</text>
</comment>
<dbReference type="InterPro" id="IPR050921">
    <property type="entry name" value="T4SS_GSP_E_ATPase"/>
</dbReference>
<dbReference type="InterPro" id="IPR001482">
    <property type="entry name" value="T2SS/T4SS_dom"/>
</dbReference>
<dbReference type="AlphaFoldDB" id="A0A4Q7LG83"/>
<keyword evidence="4" id="KW-1185">Reference proteome</keyword>
<proteinExistence type="inferred from homology"/>
<dbReference type="EMBL" id="SGWW01000006">
    <property type="protein sequence ID" value="RZS53486.1"/>
    <property type="molecule type" value="Genomic_DNA"/>
</dbReference>